<evidence type="ECO:0000256" key="1">
    <source>
        <dbReference type="SAM" id="Phobius"/>
    </source>
</evidence>
<dbReference type="Proteomes" id="UP000494102">
    <property type="component" value="Unassembled WGS sequence"/>
</dbReference>
<feature type="transmembrane region" description="Helical" evidence="1">
    <location>
        <begin position="78"/>
        <end position="98"/>
    </location>
</feature>
<keyword evidence="1" id="KW-1133">Transmembrane helix</keyword>
<accession>A0A6J5K7D8</accession>
<feature type="transmembrane region" description="Helical" evidence="1">
    <location>
        <begin position="118"/>
        <end position="151"/>
    </location>
</feature>
<keyword evidence="1" id="KW-0812">Transmembrane</keyword>
<keyword evidence="1" id="KW-0472">Membrane</keyword>
<sequence>MKADLILEQQSQKNKTKVAYSLYGVALLCCILSLLAMGKNFQATIFSSGLAALCAVSLTLGFLIRVQPILAQIWGTAFGKLLLAFCSAFTAVIASVPARHVVSGAMSLPANDFPTTLTFWTILCYPAVAISFATVVFFAVYVILLIIAALIALSTQPPIDGFIRGALNLLPSKYDSQKRLVNSRWRLTMVMFADAFAAAILSVIAAYSLTGWYRVVDQPNLVRLFAYWADYETPTAYPGIEKDAVRLLENGVVSYARRGKWDVAIRVACLKGLSCPLS</sequence>
<protein>
    <submittedName>
        <fullName evidence="2">Uncharacterized protein</fullName>
    </submittedName>
</protein>
<feature type="transmembrane region" description="Helical" evidence="1">
    <location>
        <begin position="20"/>
        <end position="38"/>
    </location>
</feature>
<evidence type="ECO:0000313" key="2">
    <source>
        <dbReference type="EMBL" id="CAB4050293.1"/>
    </source>
</evidence>
<evidence type="ECO:0000313" key="3">
    <source>
        <dbReference type="Proteomes" id="UP000494102"/>
    </source>
</evidence>
<reference evidence="2 3" key="1">
    <citation type="submission" date="2020-04" db="EMBL/GenBank/DDBJ databases">
        <authorList>
            <person name="De Canck E."/>
        </authorList>
    </citation>
    <scope>NUCLEOTIDE SEQUENCE [LARGE SCALE GENOMIC DNA]</scope>
    <source>
        <strain evidence="2 3">LMG 9964</strain>
    </source>
</reference>
<dbReference type="GeneID" id="27796120"/>
<feature type="transmembrane region" description="Helical" evidence="1">
    <location>
        <begin position="44"/>
        <end position="66"/>
    </location>
</feature>
<dbReference type="RefSeq" id="WP_041745062.1">
    <property type="nucleotide sequence ID" value="NZ_CADILN010000005.1"/>
</dbReference>
<feature type="transmembrane region" description="Helical" evidence="1">
    <location>
        <begin position="187"/>
        <end position="209"/>
    </location>
</feature>
<proteinExistence type="predicted"/>
<dbReference type="AlphaFoldDB" id="A0A6J5K7D8"/>
<organism evidence="2 3">
    <name type="scientific">Paraburkholderia phenoliruptrix</name>
    <dbReference type="NCBI Taxonomy" id="252970"/>
    <lineage>
        <taxon>Bacteria</taxon>
        <taxon>Pseudomonadati</taxon>
        <taxon>Pseudomonadota</taxon>
        <taxon>Betaproteobacteria</taxon>
        <taxon>Burkholderiales</taxon>
        <taxon>Burkholderiaceae</taxon>
        <taxon>Paraburkholderia</taxon>
    </lineage>
</organism>
<name>A0A6J5K7D8_9BURK</name>
<dbReference type="EMBL" id="CADILN010000005">
    <property type="protein sequence ID" value="CAB4050293.1"/>
    <property type="molecule type" value="Genomic_DNA"/>
</dbReference>
<gene>
    <name evidence="2" type="ORF">LMG9964_03958</name>
</gene>